<dbReference type="Gramene" id="Vigun09g045050.1.v1.2">
    <property type="protein sequence ID" value="Vigun09g045050.1.v1.2.CDS.1"/>
    <property type="gene ID" value="Vigun09g045050.v1.2"/>
</dbReference>
<protein>
    <submittedName>
        <fullName evidence="1">Uncharacterized protein</fullName>
    </submittedName>
</protein>
<evidence type="ECO:0000313" key="1">
    <source>
        <dbReference type="EMBL" id="QCE13638.1"/>
    </source>
</evidence>
<gene>
    <name evidence="1" type="ORF">DEO72_LG11g633</name>
</gene>
<dbReference type="Proteomes" id="UP000501690">
    <property type="component" value="Linkage Group LG11"/>
</dbReference>
<evidence type="ECO:0000313" key="2">
    <source>
        <dbReference type="Proteomes" id="UP000501690"/>
    </source>
</evidence>
<reference evidence="1 2" key="1">
    <citation type="submission" date="2019-04" db="EMBL/GenBank/DDBJ databases">
        <title>An improved genome assembly and genetic linkage map for asparagus bean, Vigna unguiculata ssp. sesquipedialis.</title>
        <authorList>
            <person name="Xia Q."/>
            <person name="Zhang R."/>
            <person name="Dong Y."/>
        </authorList>
    </citation>
    <scope>NUCLEOTIDE SEQUENCE [LARGE SCALE GENOMIC DNA]</scope>
    <source>
        <tissue evidence="1">Leaf</tissue>
    </source>
</reference>
<sequence>MVVAKTFANFLVSLMRLQLAAIERSHFPLRLLLSCGTRALTLRVSVPLTPTTLMMMVAFSPSRSPPIATWITRGEIGGNLSVKVECLEDSSEPSHMFCPLPLRCFRFGRALVLCSCGEVLCCIAL</sequence>
<name>A0A4D6NJV1_VIGUN</name>
<dbReference type="AlphaFoldDB" id="A0A4D6NJV1"/>
<dbReference type="EMBL" id="CP039355">
    <property type="protein sequence ID" value="QCE13638.1"/>
    <property type="molecule type" value="Genomic_DNA"/>
</dbReference>
<proteinExistence type="predicted"/>
<organism evidence="1 2">
    <name type="scientific">Vigna unguiculata</name>
    <name type="common">Cowpea</name>
    <dbReference type="NCBI Taxonomy" id="3917"/>
    <lineage>
        <taxon>Eukaryota</taxon>
        <taxon>Viridiplantae</taxon>
        <taxon>Streptophyta</taxon>
        <taxon>Embryophyta</taxon>
        <taxon>Tracheophyta</taxon>
        <taxon>Spermatophyta</taxon>
        <taxon>Magnoliopsida</taxon>
        <taxon>eudicotyledons</taxon>
        <taxon>Gunneridae</taxon>
        <taxon>Pentapetalae</taxon>
        <taxon>rosids</taxon>
        <taxon>fabids</taxon>
        <taxon>Fabales</taxon>
        <taxon>Fabaceae</taxon>
        <taxon>Papilionoideae</taxon>
        <taxon>50 kb inversion clade</taxon>
        <taxon>NPAAA clade</taxon>
        <taxon>indigoferoid/millettioid clade</taxon>
        <taxon>Phaseoleae</taxon>
        <taxon>Vigna</taxon>
    </lineage>
</organism>
<accession>A0A4D6NJV1</accession>
<keyword evidence="2" id="KW-1185">Reference proteome</keyword>